<name>A0A9D2USM4_ACILW</name>
<reference evidence="1" key="1">
    <citation type="journal article" date="2021" name="PeerJ">
        <title>Extensive microbial diversity within the chicken gut microbiome revealed by metagenomics and culture.</title>
        <authorList>
            <person name="Gilroy R."/>
            <person name="Ravi A."/>
            <person name="Getino M."/>
            <person name="Pursley I."/>
            <person name="Horton D.L."/>
            <person name="Alikhan N.F."/>
            <person name="Baker D."/>
            <person name="Gharbi K."/>
            <person name="Hall N."/>
            <person name="Watson M."/>
            <person name="Adriaenssens E.M."/>
            <person name="Foster-Nyarko E."/>
            <person name="Jarju S."/>
            <person name="Secka A."/>
            <person name="Antonio M."/>
            <person name="Oren A."/>
            <person name="Chaudhuri R.R."/>
            <person name="La Ragione R."/>
            <person name="Hildebrand F."/>
            <person name="Pallen M.J."/>
        </authorList>
    </citation>
    <scope>NUCLEOTIDE SEQUENCE</scope>
    <source>
        <strain evidence="1">CHK135-1449</strain>
    </source>
</reference>
<accession>A0A9D2USM4</accession>
<feature type="non-terminal residue" evidence="1">
    <location>
        <position position="1"/>
    </location>
</feature>
<dbReference type="Proteomes" id="UP000787156">
    <property type="component" value="Unassembled WGS sequence"/>
</dbReference>
<dbReference type="EMBL" id="DYWX01000062">
    <property type="protein sequence ID" value="HJF27787.1"/>
    <property type="molecule type" value="Genomic_DNA"/>
</dbReference>
<evidence type="ECO:0000313" key="2">
    <source>
        <dbReference type="Proteomes" id="UP000787156"/>
    </source>
</evidence>
<sequence>QADEATLAESKQKLFNYVQQVALISDN</sequence>
<dbReference type="AlphaFoldDB" id="A0A9D2USM4"/>
<gene>
    <name evidence="1" type="ORF">K8V79_06015</name>
</gene>
<comment type="caution">
    <text evidence="1">The sequence shown here is derived from an EMBL/GenBank/DDBJ whole genome shotgun (WGS) entry which is preliminary data.</text>
</comment>
<organism evidence="1 2">
    <name type="scientific">Acinetobacter lwoffii</name>
    <dbReference type="NCBI Taxonomy" id="28090"/>
    <lineage>
        <taxon>Bacteria</taxon>
        <taxon>Pseudomonadati</taxon>
        <taxon>Pseudomonadota</taxon>
        <taxon>Gammaproteobacteria</taxon>
        <taxon>Moraxellales</taxon>
        <taxon>Moraxellaceae</taxon>
        <taxon>Acinetobacter</taxon>
    </lineage>
</organism>
<evidence type="ECO:0000313" key="1">
    <source>
        <dbReference type="EMBL" id="HJF27787.1"/>
    </source>
</evidence>
<protein>
    <submittedName>
        <fullName evidence="1">Ribosome-associated protein</fullName>
    </submittedName>
</protein>
<proteinExistence type="predicted"/>
<reference evidence="1" key="2">
    <citation type="submission" date="2021-09" db="EMBL/GenBank/DDBJ databases">
        <authorList>
            <person name="Gilroy R."/>
        </authorList>
    </citation>
    <scope>NUCLEOTIDE SEQUENCE</scope>
    <source>
        <strain evidence="1">CHK135-1449</strain>
    </source>
</reference>